<keyword evidence="2" id="KW-1185">Reference proteome</keyword>
<dbReference type="GeneID" id="35382895"/>
<evidence type="ECO:0000313" key="2">
    <source>
        <dbReference type="Proteomes" id="UP000235534"/>
    </source>
</evidence>
<dbReference type="Pfam" id="PF04876">
    <property type="entry name" value="Tenui_NCP"/>
    <property type="match status" value="1"/>
</dbReference>
<dbReference type="Proteomes" id="UP000235534">
    <property type="component" value="Genome"/>
</dbReference>
<reference evidence="1 2" key="1">
    <citation type="submission" date="2017-11" db="EMBL/GenBank/DDBJ databases">
        <title>Complete genome sequence of Rice hoja blanca virus (Tenuivirus) isolated from a susceptible rice cultivar in Colombia.</title>
        <authorList>
            <person name="Jimenez J."/>
            <person name="Carvajal-Yepes M."/>
            <person name="Leiva A.M."/>
            <person name="Cruz M."/>
            <person name="Romero L.E."/>
            <person name="Bolanos C.A."/>
            <person name="Lozano I."/>
            <person name="Cuellar W.J."/>
        </authorList>
    </citation>
    <scope>NUCLEOTIDE SEQUENCE [LARGE SCALE GENOMIC DNA]</scope>
</reference>
<organism evidence="1 2">
    <name type="scientific">Tenuivirus oryzalbae</name>
    <dbReference type="NCBI Taxonomy" id="3052764"/>
    <lineage>
        <taxon>Viruses</taxon>
        <taxon>Riboviria</taxon>
        <taxon>Orthornavirae</taxon>
        <taxon>Negarnaviricota</taxon>
        <taxon>Polyploviricotina</taxon>
        <taxon>Bunyaviricetes</taxon>
        <taxon>Hareavirales</taxon>
        <taxon>Phenuiviridae</taxon>
        <taxon>Tenuivirus</taxon>
    </lineage>
</organism>
<name>A0A2H5CMR9_9VIRU</name>
<protein>
    <submittedName>
        <fullName evidence="1">Non-capsid protein</fullName>
    </submittedName>
</protein>
<sequence>MDFLKTDVSVGPIEGLNYRRLYDILPNKVSDNITLPDLKNPDKVTEENKKLILCGFIYVAYHHPIETDPDFTSVHKHMPGISESFLEHLLGTDESNNTIDLGKLFDILQERLGDWITMNFLKHNNRMSKDQIKTLCETIVDLAKAEGGDTEIYEAVWKKMPAYYSILLQQILHK</sequence>
<dbReference type="KEGG" id="vg:35382895"/>
<dbReference type="EMBL" id="MG566077">
    <property type="protein sequence ID" value="AUH25694.1"/>
    <property type="molecule type" value="Genomic_RNA"/>
</dbReference>
<accession>A0A2H5CMR9</accession>
<dbReference type="InterPro" id="IPR006960">
    <property type="entry name" value="Major_non-capsid_tenuivirus"/>
</dbReference>
<proteinExistence type="predicted"/>
<dbReference type="RefSeq" id="YP_009449443.1">
    <property type="nucleotide sequence ID" value="NC_036599.1"/>
</dbReference>
<dbReference type="OrthoDB" id="9969at10239"/>
<evidence type="ECO:0000313" key="1">
    <source>
        <dbReference type="EMBL" id="AUH25694.1"/>
    </source>
</evidence>